<keyword evidence="1" id="KW-0472">Membrane</keyword>
<feature type="transmembrane region" description="Helical" evidence="1">
    <location>
        <begin position="7"/>
        <end position="24"/>
    </location>
</feature>
<accession>A0A8S5S8Z1</accession>
<reference evidence="2" key="1">
    <citation type="journal article" date="2021" name="Proc. Natl. Acad. Sci. U.S.A.">
        <title>A Catalog of Tens of Thousands of Viruses from Human Metagenomes Reveals Hidden Associations with Chronic Diseases.</title>
        <authorList>
            <person name="Tisza M.J."/>
            <person name="Buck C.B."/>
        </authorList>
    </citation>
    <scope>NUCLEOTIDE SEQUENCE</scope>
    <source>
        <strain evidence="2">CtGns7</strain>
    </source>
</reference>
<keyword evidence="1" id="KW-1133">Transmembrane helix</keyword>
<keyword evidence="1" id="KW-0812">Transmembrane</keyword>
<protein>
    <submittedName>
        <fullName evidence="2">Uncharacterized protein</fullName>
    </submittedName>
</protein>
<sequence>MDENMECILVLGLFFLYLIVDRFFDYLNERNNRR</sequence>
<organism evidence="2">
    <name type="scientific">Phage sp. ctGns7</name>
    <dbReference type="NCBI Taxonomy" id="2828003"/>
    <lineage>
        <taxon>Viruses</taxon>
    </lineage>
</organism>
<dbReference type="EMBL" id="BK032555">
    <property type="protein sequence ID" value="DAF47516.1"/>
    <property type="molecule type" value="Genomic_DNA"/>
</dbReference>
<evidence type="ECO:0000256" key="1">
    <source>
        <dbReference type="SAM" id="Phobius"/>
    </source>
</evidence>
<name>A0A8S5S8Z1_9VIRU</name>
<proteinExistence type="predicted"/>
<evidence type="ECO:0000313" key="2">
    <source>
        <dbReference type="EMBL" id="DAF47516.1"/>
    </source>
</evidence>